<proteinExistence type="predicted"/>
<name>A0A059DFN1_EUCGR</name>
<dbReference type="EMBL" id="KK198753">
    <property type="protein sequence ID" value="KCW89558.1"/>
    <property type="molecule type" value="Genomic_DNA"/>
</dbReference>
<dbReference type="InParanoid" id="A0A059DFN1"/>
<evidence type="ECO:0000313" key="1">
    <source>
        <dbReference type="EMBL" id="KCW89558.1"/>
    </source>
</evidence>
<sequence length="83" mass="9516">MVTTRPPIIIVTVNRHRFSLHHPPHPPRFSLHHPPRFKSLSSLPLQIKTSLKMSAIANLQRNCELLDMHQAAWAKAQNDPQLT</sequence>
<accession>A0A059DFN1</accession>
<dbReference type="AlphaFoldDB" id="A0A059DFN1"/>
<reference evidence="1" key="1">
    <citation type="submission" date="2013-07" db="EMBL/GenBank/DDBJ databases">
        <title>The genome of Eucalyptus grandis.</title>
        <authorList>
            <person name="Schmutz J."/>
            <person name="Hayes R."/>
            <person name="Myburg A."/>
            <person name="Tuskan G."/>
            <person name="Grattapaglia D."/>
            <person name="Rokhsar D.S."/>
        </authorList>
    </citation>
    <scope>NUCLEOTIDE SEQUENCE</scope>
    <source>
        <tissue evidence="1">Leaf extractions</tissue>
    </source>
</reference>
<organism evidence="1">
    <name type="scientific">Eucalyptus grandis</name>
    <name type="common">Flooded gum</name>
    <dbReference type="NCBI Taxonomy" id="71139"/>
    <lineage>
        <taxon>Eukaryota</taxon>
        <taxon>Viridiplantae</taxon>
        <taxon>Streptophyta</taxon>
        <taxon>Embryophyta</taxon>
        <taxon>Tracheophyta</taxon>
        <taxon>Spermatophyta</taxon>
        <taxon>Magnoliopsida</taxon>
        <taxon>eudicotyledons</taxon>
        <taxon>Gunneridae</taxon>
        <taxon>Pentapetalae</taxon>
        <taxon>rosids</taxon>
        <taxon>malvids</taxon>
        <taxon>Myrtales</taxon>
        <taxon>Myrtaceae</taxon>
        <taxon>Myrtoideae</taxon>
        <taxon>Eucalypteae</taxon>
        <taxon>Eucalyptus</taxon>
    </lineage>
</organism>
<protein>
    <submittedName>
        <fullName evidence="1">Uncharacterized protein</fullName>
    </submittedName>
</protein>
<dbReference type="Gramene" id="KCW89558">
    <property type="protein sequence ID" value="KCW89558"/>
    <property type="gene ID" value="EUGRSUZ_A01842"/>
</dbReference>
<gene>
    <name evidence="1" type="ORF">EUGRSUZ_A01842</name>
</gene>